<protein>
    <submittedName>
        <fullName evidence="3">Uncharacterized protein</fullName>
    </submittedName>
</protein>
<keyword evidence="2" id="KW-0812">Transmembrane</keyword>
<keyword evidence="2" id="KW-0472">Membrane</keyword>
<evidence type="ECO:0000313" key="4">
    <source>
        <dbReference type="Proteomes" id="UP001606301"/>
    </source>
</evidence>
<accession>A0ABW7FPV4</accession>
<evidence type="ECO:0000256" key="1">
    <source>
        <dbReference type="SAM" id="MobiDB-lite"/>
    </source>
</evidence>
<gene>
    <name evidence="3" type="ORF">ACG0Z3_22045</name>
</gene>
<evidence type="ECO:0000313" key="3">
    <source>
        <dbReference type="EMBL" id="MFG6443380.1"/>
    </source>
</evidence>
<proteinExistence type="predicted"/>
<feature type="region of interest" description="Disordered" evidence="1">
    <location>
        <begin position="154"/>
        <end position="189"/>
    </location>
</feature>
<keyword evidence="4" id="KW-1185">Reference proteome</keyword>
<feature type="transmembrane region" description="Helical" evidence="2">
    <location>
        <begin position="82"/>
        <end position="106"/>
    </location>
</feature>
<name>A0ABW7FPV4_9BURK</name>
<reference evidence="3 4" key="1">
    <citation type="submission" date="2024-08" db="EMBL/GenBank/DDBJ databases">
        <authorList>
            <person name="Lu H."/>
        </authorList>
    </citation>
    <scope>NUCLEOTIDE SEQUENCE [LARGE SCALE GENOMIC DNA]</scope>
    <source>
        <strain evidence="3 4">LKC17W</strain>
    </source>
</reference>
<comment type="caution">
    <text evidence="3">The sequence shown here is derived from an EMBL/GenBank/DDBJ whole genome shotgun (WGS) entry which is preliminary data.</text>
</comment>
<dbReference type="EMBL" id="JBIGHW010000021">
    <property type="protein sequence ID" value="MFG6443380.1"/>
    <property type="molecule type" value="Genomic_DNA"/>
</dbReference>
<sequence length="189" mass="20039">MKAARRSTACISGALLYCSCIAAAMQYASIGLPKSFYVQFGGRNSLTVALGEAVAVAMLLAVVSAVWGYLTLRPERRRHRPYLAWMMSGVGLAWAALLIFGAFTFATAPRSYSAPLQTLVLSSNAAPLFGALNIVGVLLGVWVAGTLARRKQLSLPSTRSRRRPSGPAHPEPGDDAESTQGPQTVAPPH</sequence>
<organism evidence="3 4">
    <name type="scientific">Pelomonas margarita</name>
    <dbReference type="NCBI Taxonomy" id="3299031"/>
    <lineage>
        <taxon>Bacteria</taxon>
        <taxon>Pseudomonadati</taxon>
        <taxon>Pseudomonadota</taxon>
        <taxon>Betaproteobacteria</taxon>
        <taxon>Burkholderiales</taxon>
        <taxon>Sphaerotilaceae</taxon>
        <taxon>Roseateles</taxon>
    </lineage>
</organism>
<feature type="transmembrane region" description="Helical" evidence="2">
    <location>
        <begin position="126"/>
        <end position="148"/>
    </location>
</feature>
<evidence type="ECO:0000256" key="2">
    <source>
        <dbReference type="SAM" id="Phobius"/>
    </source>
</evidence>
<feature type="transmembrane region" description="Helical" evidence="2">
    <location>
        <begin position="46"/>
        <end position="70"/>
    </location>
</feature>
<keyword evidence="2" id="KW-1133">Transmembrane helix</keyword>
<dbReference type="RefSeq" id="WP_394401917.1">
    <property type="nucleotide sequence ID" value="NZ_JBIGHW010000021.1"/>
</dbReference>
<dbReference type="Proteomes" id="UP001606301">
    <property type="component" value="Unassembled WGS sequence"/>
</dbReference>